<dbReference type="GO" id="GO:0005856">
    <property type="term" value="C:cytoskeleton"/>
    <property type="evidence" value="ECO:0007669"/>
    <property type="project" value="UniProtKB-SubCell"/>
</dbReference>
<keyword evidence="4 7" id="KW-0009">Actin-binding</keyword>
<dbReference type="PROSITE" id="PS00414">
    <property type="entry name" value="PROFILIN"/>
    <property type="match status" value="1"/>
</dbReference>
<dbReference type="GO" id="GO:0003785">
    <property type="term" value="F:actin monomer binding"/>
    <property type="evidence" value="ECO:0007669"/>
    <property type="project" value="TreeGrafter"/>
</dbReference>
<evidence type="ECO:0000313" key="9">
    <source>
        <dbReference type="Proteomes" id="UP001213623"/>
    </source>
</evidence>
<dbReference type="GO" id="GO:0005938">
    <property type="term" value="C:cell cortex"/>
    <property type="evidence" value="ECO:0007669"/>
    <property type="project" value="TreeGrafter"/>
</dbReference>
<gene>
    <name evidence="8" type="primary">PFY1</name>
    <name evidence="8" type="ORF">MNAN1_003630</name>
</gene>
<comment type="subcellular location">
    <subcellularLocation>
        <location evidence="1">Cytoplasm</location>
        <location evidence="1">Cytoskeleton</location>
    </subcellularLocation>
</comment>
<comment type="similarity">
    <text evidence="2 7">Belongs to the profilin family.</text>
</comment>
<dbReference type="InterPro" id="IPR027310">
    <property type="entry name" value="Profilin_CS"/>
</dbReference>
<evidence type="ECO:0000256" key="7">
    <source>
        <dbReference type="RuleBase" id="RU003909"/>
    </source>
</evidence>
<keyword evidence="5 6" id="KW-0206">Cytoskeleton</keyword>
<organism evidence="8 9">
    <name type="scientific">Malassezia nana</name>
    <dbReference type="NCBI Taxonomy" id="180528"/>
    <lineage>
        <taxon>Eukaryota</taxon>
        <taxon>Fungi</taxon>
        <taxon>Dikarya</taxon>
        <taxon>Basidiomycota</taxon>
        <taxon>Ustilaginomycotina</taxon>
        <taxon>Malasseziomycetes</taxon>
        <taxon>Malasseziales</taxon>
        <taxon>Malasseziaceae</taxon>
        <taxon>Malassezia</taxon>
    </lineage>
</organism>
<dbReference type="AlphaFoldDB" id="A0AAF0ELH7"/>
<dbReference type="EMBL" id="CP119898">
    <property type="protein sequence ID" value="WFD28617.1"/>
    <property type="molecule type" value="Genomic_DNA"/>
</dbReference>
<dbReference type="SUPFAM" id="SSF55770">
    <property type="entry name" value="Profilin (actin-binding protein)"/>
    <property type="match status" value="1"/>
</dbReference>
<dbReference type="SMART" id="SM00392">
    <property type="entry name" value="PROF"/>
    <property type="match status" value="1"/>
</dbReference>
<accession>A0AAF0ELH7</accession>
<dbReference type="PANTHER" id="PTHR11604:SF0">
    <property type="entry name" value="PROFILIN"/>
    <property type="match status" value="1"/>
</dbReference>
<keyword evidence="9" id="KW-1185">Reference proteome</keyword>
<evidence type="ECO:0000313" key="8">
    <source>
        <dbReference type="EMBL" id="WFD28617.1"/>
    </source>
</evidence>
<dbReference type="InterPro" id="IPR005455">
    <property type="entry name" value="PFN_euk"/>
</dbReference>
<dbReference type="Proteomes" id="UP001213623">
    <property type="component" value="Chromosome 7"/>
</dbReference>
<evidence type="ECO:0000256" key="5">
    <source>
        <dbReference type="ARBA" id="ARBA00023212"/>
    </source>
</evidence>
<keyword evidence="3" id="KW-0963">Cytoplasm</keyword>
<evidence type="ECO:0000256" key="2">
    <source>
        <dbReference type="ARBA" id="ARBA00010058"/>
    </source>
</evidence>
<sequence>MSWQGYVDTNLVGTGKVTTAAIIGLKGGVWASSNGFNVSAEEQQSIIRGLDDPAPLQASGVYVNGKKYLTLQANPRSIYGKAA</sequence>
<name>A0AAF0ELH7_9BASI</name>
<dbReference type="PRINTS" id="PR00392">
    <property type="entry name" value="PROFILIN"/>
</dbReference>
<comment type="subunit">
    <text evidence="6">Occurs in many kinds of cells as a complex with monomeric actin in a 1:1 ratio.</text>
</comment>
<dbReference type="InterPro" id="IPR036140">
    <property type="entry name" value="PFN_sf"/>
</dbReference>
<evidence type="ECO:0000256" key="4">
    <source>
        <dbReference type="ARBA" id="ARBA00023203"/>
    </source>
</evidence>
<dbReference type="InterPro" id="IPR048278">
    <property type="entry name" value="PFN"/>
</dbReference>
<protein>
    <recommendedName>
        <fullName evidence="7">Profilin</fullName>
    </recommendedName>
</protein>
<dbReference type="PANTHER" id="PTHR11604">
    <property type="entry name" value="PROFILIN"/>
    <property type="match status" value="1"/>
</dbReference>
<evidence type="ECO:0000256" key="3">
    <source>
        <dbReference type="ARBA" id="ARBA00022490"/>
    </source>
</evidence>
<reference evidence="8" key="1">
    <citation type="submission" date="2023-03" db="EMBL/GenBank/DDBJ databases">
        <title>Mating type loci evolution in Malassezia.</title>
        <authorList>
            <person name="Coelho M.A."/>
        </authorList>
    </citation>
    <scope>NUCLEOTIDE SEQUENCE</scope>
    <source>
        <strain evidence="8">CBS 9557</strain>
    </source>
</reference>
<evidence type="ECO:0000256" key="1">
    <source>
        <dbReference type="ARBA" id="ARBA00004245"/>
    </source>
</evidence>
<evidence type="ECO:0000256" key="6">
    <source>
        <dbReference type="RuleBase" id="RU003908"/>
    </source>
</evidence>
<comment type="function">
    <text evidence="6">Binds to actin and affects the structure of the cytoskeleton. At high concentrations, profilin prevents the polymerization of actin, whereas it enhances it at low concentrations.</text>
</comment>
<dbReference type="Pfam" id="PF00235">
    <property type="entry name" value="Profilin"/>
    <property type="match status" value="1"/>
</dbReference>
<dbReference type="PRINTS" id="PR01640">
    <property type="entry name" value="PROFILINPLNT"/>
</dbReference>
<dbReference type="Gene3D" id="3.30.450.30">
    <property type="entry name" value="Dynein light chain 2a, cytoplasmic"/>
    <property type="match status" value="1"/>
</dbReference>
<dbReference type="CDD" id="cd00148">
    <property type="entry name" value="PROF"/>
    <property type="match status" value="1"/>
</dbReference>
<proteinExistence type="inferred from homology"/>